<keyword evidence="3" id="KW-0255">Endonuclease</keyword>
<feature type="domain" description="Terminase large subunit-like endonuclease" evidence="2">
    <location>
        <begin position="276"/>
        <end position="556"/>
    </location>
</feature>
<dbReference type="PANTHER" id="PTHR41287:SF1">
    <property type="entry name" value="PROTEIN YMFN"/>
    <property type="match status" value="1"/>
</dbReference>
<keyword evidence="3" id="KW-0540">Nuclease</keyword>
<feature type="domain" description="Terminase large subunit-like ATPase" evidence="1">
    <location>
        <begin position="91"/>
        <end position="263"/>
    </location>
</feature>
<dbReference type="InterPro" id="IPR005021">
    <property type="entry name" value="Terminase_largesu-like"/>
</dbReference>
<dbReference type="Proteomes" id="UP001292252">
    <property type="component" value="Unassembled WGS sequence"/>
</dbReference>
<evidence type="ECO:0000259" key="2">
    <source>
        <dbReference type="Pfam" id="PF20441"/>
    </source>
</evidence>
<dbReference type="PANTHER" id="PTHR41287">
    <property type="match status" value="1"/>
</dbReference>
<dbReference type="InterPro" id="IPR046461">
    <property type="entry name" value="TerL_ATPase"/>
</dbReference>
<evidence type="ECO:0000313" key="3">
    <source>
        <dbReference type="EMBL" id="MDZ5480423.1"/>
    </source>
</evidence>
<name>A0AAW9JPZ9_BACTU</name>
<gene>
    <name evidence="3" type="ORF">U2F49_30245</name>
</gene>
<reference evidence="3" key="1">
    <citation type="submission" date="2023-12" db="EMBL/GenBank/DDBJ databases">
        <title>Genome sequence of Bacillus thuringiensis strain SS10.</title>
        <authorList>
            <person name="Rouis S."/>
        </authorList>
    </citation>
    <scope>NUCLEOTIDE SEQUENCE</scope>
    <source>
        <strain evidence="3">SS10</strain>
    </source>
</reference>
<dbReference type="AlphaFoldDB" id="A0AAW9JPZ9"/>
<protein>
    <submittedName>
        <fullName evidence="3">Terminase TerL endonuclease subunit</fullName>
    </submittedName>
</protein>
<dbReference type="InterPro" id="IPR046462">
    <property type="entry name" value="TerL_nuclease"/>
</dbReference>
<evidence type="ECO:0000259" key="1">
    <source>
        <dbReference type="Pfam" id="PF03354"/>
    </source>
</evidence>
<dbReference type="Pfam" id="PF03354">
    <property type="entry name" value="TerL_ATPase"/>
    <property type="match status" value="1"/>
</dbReference>
<organism evidence="3 4">
    <name type="scientific">Bacillus thuringiensis</name>
    <dbReference type="NCBI Taxonomy" id="1428"/>
    <lineage>
        <taxon>Bacteria</taxon>
        <taxon>Bacillati</taxon>
        <taxon>Bacillota</taxon>
        <taxon>Bacilli</taxon>
        <taxon>Bacillales</taxon>
        <taxon>Bacillaceae</taxon>
        <taxon>Bacillus</taxon>
        <taxon>Bacillus cereus group</taxon>
    </lineage>
</organism>
<accession>A0AAW9JPZ9</accession>
<evidence type="ECO:0000313" key="4">
    <source>
        <dbReference type="Proteomes" id="UP001292252"/>
    </source>
</evidence>
<keyword evidence="3" id="KW-0378">Hydrolase</keyword>
<dbReference type="EMBL" id="JAXOTW010000031">
    <property type="protein sequence ID" value="MDZ5480423.1"/>
    <property type="molecule type" value="Genomic_DNA"/>
</dbReference>
<dbReference type="Gene3D" id="3.40.50.300">
    <property type="entry name" value="P-loop containing nucleotide triphosphate hydrolases"/>
    <property type="match status" value="1"/>
</dbReference>
<dbReference type="Pfam" id="PF20441">
    <property type="entry name" value="TerL_nuclease"/>
    <property type="match status" value="1"/>
</dbReference>
<sequence length="570" mass="65632">MDLRSLWRHVIRYPLSYNPILEYWYKIKTGKEVVSDKVRRVYKKLVTDLSSTRTEWEYSSNRANHAIEFIENFCKHSKGKWGGKPIELELWQKAFIAASFGFVHKIDGTRKYREVLLVVARKNGKSTVGSGIGLYLQIADGEPGSEVYAVATKKDQAKLVWLESKRMVKKSPALLKRIKPLVSEMVSEWNDSTFKPLGSDSETLDGLNVHGAMMDEIHAWKDKNLYDVIVDGTSSREQPMIFMITTAGTIRESVYDMKYEEAEMLLNGFDDPDGYKDDRFLPIIYELDKREEWTDPSKWAKANPGLGTIKRIDQLETKVNKAKANSLLVKNLLTKDFNVRETSSEAWLTFEQLNNIATYDITELNPKYGICGVDLSSTTDLTSACVIFKVPNDKTIYAKHMYWLPEDLLEQRTNEDKIPYSTWRDMGLLRTTPGNSIHYKFIVDWLVELREEYGLYLPWIGYDSWSAKYFVEDLKNEFGADATIPVIQGKRTLSSPMRKLGADLESKIINYSNNPITKWCLSNTAIETDKNLNIQPCKTSNQRRRIDGTAALLNAYVILQDKWNDYHNMI</sequence>
<comment type="caution">
    <text evidence="3">The sequence shown here is derived from an EMBL/GenBank/DDBJ whole genome shotgun (WGS) entry which is preliminary data.</text>
</comment>
<dbReference type="InterPro" id="IPR027417">
    <property type="entry name" value="P-loop_NTPase"/>
</dbReference>
<proteinExistence type="predicted"/>
<dbReference type="GO" id="GO:0004519">
    <property type="term" value="F:endonuclease activity"/>
    <property type="evidence" value="ECO:0007669"/>
    <property type="project" value="UniProtKB-KW"/>
</dbReference>